<dbReference type="EMBL" id="HG934468">
    <property type="protein sequence ID" value="CDN31520.1"/>
    <property type="molecule type" value="Genomic_DNA"/>
</dbReference>
<protein>
    <submittedName>
        <fullName evidence="8">Choline-sulfatase</fullName>
        <ecNumber evidence="8">3.1.6.6</ecNumber>
    </submittedName>
</protein>
<gene>
    <name evidence="8" type="ORF">BN938_1433</name>
</gene>
<dbReference type="Pfam" id="PF00884">
    <property type="entry name" value="Sulfatase"/>
    <property type="match status" value="1"/>
</dbReference>
<dbReference type="PANTHER" id="PTHR42693">
    <property type="entry name" value="ARYLSULFATASE FAMILY MEMBER"/>
    <property type="match status" value="1"/>
</dbReference>
<dbReference type="PROSITE" id="PS00523">
    <property type="entry name" value="SULFATASE_1"/>
    <property type="match status" value="1"/>
</dbReference>
<dbReference type="InterPro" id="IPR000917">
    <property type="entry name" value="Sulfatase_N"/>
</dbReference>
<dbReference type="OrthoDB" id="9763552at2"/>
<accession>A0A060R824</accession>
<dbReference type="eggNOG" id="COG3119">
    <property type="taxonomic scope" value="Bacteria"/>
</dbReference>
<name>A0A060R824_9BACT</name>
<evidence type="ECO:0000313" key="8">
    <source>
        <dbReference type="EMBL" id="CDN31520.1"/>
    </source>
</evidence>
<evidence type="ECO:0000259" key="7">
    <source>
        <dbReference type="Pfam" id="PF00884"/>
    </source>
</evidence>
<dbReference type="SUPFAM" id="SSF53649">
    <property type="entry name" value="Alkaline phosphatase-like"/>
    <property type="match status" value="1"/>
</dbReference>
<feature type="signal peptide" evidence="6">
    <location>
        <begin position="1"/>
        <end position="21"/>
    </location>
</feature>
<evidence type="ECO:0000313" key="9">
    <source>
        <dbReference type="Proteomes" id="UP000027616"/>
    </source>
</evidence>
<dbReference type="EC" id="3.1.6.6" evidence="8"/>
<feature type="chain" id="PRO_5001590689" evidence="6">
    <location>
        <begin position="22"/>
        <end position="498"/>
    </location>
</feature>
<evidence type="ECO:0000256" key="2">
    <source>
        <dbReference type="ARBA" id="ARBA00022723"/>
    </source>
</evidence>
<dbReference type="PATRIC" id="fig|1433126.3.peg.1418"/>
<dbReference type="NCBIfam" id="NF010322">
    <property type="entry name" value="PRK13759.1"/>
    <property type="match status" value="1"/>
</dbReference>
<evidence type="ECO:0000256" key="3">
    <source>
        <dbReference type="ARBA" id="ARBA00022801"/>
    </source>
</evidence>
<keyword evidence="4" id="KW-0106">Calcium</keyword>
<evidence type="ECO:0000256" key="1">
    <source>
        <dbReference type="ARBA" id="ARBA00008779"/>
    </source>
</evidence>
<evidence type="ECO:0000256" key="6">
    <source>
        <dbReference type="SAM" id="SignalP"/>
    </source>
</evidence>
<keyword evidence="3 8" id="KW-0378">Hydrolase</keyword>
<dbReference type="Proteomes" id="UP000027616">
    <property type="component" value="Chromosome I"/>
</dbReference>
<feature type="modified residue" description="3-oxoalanine (Ser)" evidence="5">
    <location>
        <position position="75"/>
    </location>
</feature>
<keyword evidence="2" id="KW-0479">Metal-binding</keyword>
<evidence type="ECO:0000256" key="4">
    <source>
        <dbReference type="ARBA" id="ARBA00022837"/>
    </source>
</evidence>
<dbReference type="InterPro" id="IPR017850">
    <property type="entry name" value="Alkaline_phosphatase_core_sf"/>
</dbReference>
<comment type="similarity">
    <text evidence="1">Belongs to the sulfatase family.</text>
</comment>
<dbReference type="AlphaFoldDB" id="A0A060R824"/>
<proteinExistence type="inferred from homology"/>
<dbReference type="KEGG" id="rbc:BN938_1433"/>
<dbReference type="Gene3D" id="3.40.720.10">
    <property type="entry name" value="Alkaline Phosphatase, subunit A"/>
    <property type="match status" value="1"/>
</dbReference>
<feature type="domain" description="Sulfatase N-terminal" evidence="7">
    <location>
        <begin position="27"/>
        <end position="374"/>
    </location>
</feature>
<dbReference type="PANTHER" id="PTHR42693:SF53">
    <property type="entry name" value="ENDO-4-O-SULFATASE"/>
    <property type="match status" value="1"/>
</dbReference>
<dbReference type="GO" id="GO:0047753">
    <property type="term" value="F:choline-sulfatase activity"/>
    <property type="evidence" value="ECO:0007669"/>
    <property type="project" value="UniProtKB-EC"/>
</dbReference>
<dbReference type="PROSITE" id="PS00149">
    <property type="entry name" value="SULFATASE_2"/>
    <property type="match status" value="1"/>
</dbReference>
<comment type="PTM">
    <text evidence="5">The conversion to 3-oxoalanine (also known as C-formylglycine, FGly), of a serine or cysteine residue in prokaryotes and of a cysteine residue in eukaryotes, is critical for catalytic activity.</text>
</comment>
<keyword evidence="6" id="KW-0732">Signal</keyword>
<dbReference type="InterPro" id="IPR050738">
    <property type="entry name" value="Sulfatase"/>
</dbReference>
<reference evidence="8 9" key="1">
    <citation type="journal article" date="2015" name="Genome Announc.">
        <title>Complete Genome Sequence of the Novel Leech Symbiont Mucinivorans hirudinis M3T.</title>
        <authorList>
            <person name="Nelson M.C."/>
            <person name="Bomar L."/>
            <person name="Graf J."/>
        </authorList>
    </citation>
    <scope>NUCLEOTIDE SEQUENCE [LARGE SCALE GENOMIC DNA]</scope>
    <source>
        <strain evidence="9">M3</strain>
    </source>
</reference>
<sequence length="498" mass="57025">MIAPTAKLLLPLAVASGGAAAQQQSRPNIILIMTDQHRFDCIGYYGNSSIKTPNLDALARDGLFFTNGYSSTPSSTPARAALLTGMSPWHHGMLGYSQVARQYPVEMPRMLSEAGYYTMAIGKMHYSPQREMHGFDAVLLDESGRVESFDFMSDYRRWFLQKSSSQDPDKTGLSWNDNREKPYQLAENLHPTWWTGEKAVEFIRSYKQNKPLLLKISFARPHSPYDAPQRYLDMYEGVEIPVPWIGNWCSDFKDREHVPDPAFGDFGVDFAVASRRNYYANITFIDDWIGEIIKELKDRGMYENSVIIFTSDHGDMLGDHYHWRKTYAYEGSTHVPYIVKFPAGVQTALPKGASAEQCVELRDIMPTALEVAGVEIPTCVDGESLLTIARHTEPKWREYIDLEHATTYDKANYWVALTDGKFKYVYNLFNGAEQLFRLESDPHELFELSAQAEYGETLKRWRTRMVEHLSERGERYVVDGKLKTIEKTILLSPNYPKY</sequence>
<evidence type="ECO:0000256" key="5">
    <source>
        <dbReference type="PIRSR" id="PIRSR600917-52"/>
    </source>
</evidence>
<dbReference type="HOGENOM" id="CLU_006332_9_2_10"/>
<dbReference type="STRING" id="1433126.BN938_1433"/>
<keyword evidence="9" id="KW-1185">Reference proteome</keyword>
<dbReference type="InterPro" id="IPR024607">
    <property type="entry name" value="Sulfatase_CS"/>
</dbReference>
<dbReference type="GO" id="GO:0046872">
    <property type="term" value="F:metal ion binding"/>
    <property type="evidence" value="ECO:0007669"/>
    <property type="project" value="UniProtKB-KW"/>
</dbReference>
<organism evidence="8 9">
    <name type="scientific">Mucinivorans hirudinis</name>
    <dbReference type="NCBI Taxonomy" id="1433126"/>
    <lineage>
        <taxon>Bacteria</taxon>
        <taxon>Pseudomonadati</taxon>
        <taxon>Bacteroidota</taxon>
        <taxon>Bacteroidia</taxon>
        <taxon>Bacteroidales</taxon>
        <taxon>Rikenellaceae</taxon>
        <taxon>Mucinivorans</taxon>
    </lineage>
</organism>
<dbReference type="GO" id="GO:0004065">
    <property type="term" value="F:arylsulfatase activity"/>
    <property type="evidence" value="ECO:0007669"/>
    <property type="project" value="TreeGrafter"/>
</dbReference>